<organism evidence="6 7">
    <name type="scientific">Abyssibacter profundi</name>
    <dbReference type="NCBI Taxonomy" id="2182787"/>
    <lineage>
        <taxon>Bacteria</taxon>
        <taxon>Pseudomonadati</taxon>
        <taxon>Pseudomonadota</taxon>
        <taxon>Gammaproteobacteria</taxon>
        <taxon>Chromatiales</taxon>
        <taxon>Oceanococcaceae</taxon>
        <taxon>Abyssibacter</taxon>
    </lineage>
</organism>
<evidence type="ECO:0000313" key="7">
    <source>
        <dbReference type="Proteomes" id="UP000251800"/>
    </source>
</evidence>
<sequence>MARQAMTEAQVQARREQILDATMAVFEADGLEAVSFRRVAAHLGCSYSAPYRYFASKDELLTALRARAFRWMEQAMLEALAGVTGFRARLAALSRAFIDAALSHPQRYALMFFELPDSDLAQRSLELVAAKRDSLDVCTQVIAQGEAAGEVVLDCDPLTASHLLWAGAHGIVSLQIAGQFVMGRSAEALVPTMIQALMRGIERDADREVGARPGGP</sequence>
<dbReference type="InterPro" id="IPR025996">
    <property type="entry name" value="MT1864/Rv1816-like_C"/>
</dbReference>
<dbReference type="SUPFAM" id="SSF46689">
    <property type="entry name" value="Homeodomain-like"/>
    <property type="match status" value="1"/>
</dbReference>
<dbReference type="Proteomes" id="UP000251800">
    <property type="component" value="Unassembled WGS sequence"/>
</dbReference>
<evidence type="ECO:0000256" key="2">
    <source>
        <dbReference type="ARBA" id="ARBA00023125"/>
    </source>
</evidence>
<reference evidence="6 7" key="1">
    <citation type="submission" date="2018-05" db="EMBL/GenBank/DDBJ databases">
        <title>Abyssibacter profundi OUC007T gen. nov., sp. nov, a marine bacterium isolated from seawater of the Mariana Trench.</title>
        <authorList>
            <person name="Zhou S."/>
        </authorList>
    </citation>
    <scope>NUCLEOTIDE SEQUENCE [LARGE SCALE GENOMIC DNA]</scope>
    <source>
        <strain evidence="6 7">OUC007</strain>
    </source>
</reference>
<name>A0A383XRK2_9GAMM</name>
<protein>
    <recommendedName>
        <fullName evidence="5">HTH tetR-type domain-containing protein</fullName>
    </recommendedName>
</protein>
<dbReference type="InterPro" id="IPR001647">
    <property type="entry name" value="HTH_TetR"/>
</dbReference>
<dbReference type="AlphaFoldDB" id="A0A383XRK2"/>
<feature type="DNA-binding region" description="H-T-H motif" evidence="4">
    <location>
        <begin position="35"/>
        <end position="54"/>
    </location>
</feature>
<dbReference type="Pfam" id="PF13305">
    <property type="entry name" value="TetR_C_33"/>
    <property type="match status" value="1"/>
</dbReference>
<dbReference type="PANTHER" id="PTHR30055:SF239">
    <property type="entry name" value="TRANSCRIPTIONAL REGULATORY PROTEIN"/>
    <property type="match status" value="1"/>
</dbReference>
<dbReference type="Gene3D" id="1.10.357.10">
    <property type="entry name" value="Tetracycline Repressor, domain 2"/>
    <property type="match status" value="1"/>
</dbReference>
<evidence type="ECO:0000313" key="6">
    <source>
        <dbReference type="EMBL" id="PWN55256.1"/>
    </source>
</evidence>
<feature type="domain" description="HTH tetR-type" evidence="5">
    <location>
        <begin position="12"/>
        <end position="72"/>
    </location>
</feature>
<keyword evidence="7" id="KW-1185">Reference proteome</keyword>
<evidence type="ECO:0000256" key="4">
    <source>
        <dbReference type="PROSITE-ProRule" id="PRU00335"/>
    </source>
</evidence>
<gene>
    <name evidence="6" type="ORF">DEH80_13610</name>
</gene>
<keyword evidence="2 4" id="KW-0238">DNA-binding</keyword>
<evidence type="ECO:0000256" key="1">
    <source>
        <dbReference type="ARBA" id="ARBA00023015"/>
    </source>
</evidence>
<dbReference type="PANTHER" id="PTHR30055">
    <property type="entry name" value="HTH-TYPE TRANSCRIPTIONAL REGULATOR RUTR"/>
    <property type="match status" value="1"/>
</dbReference>
<evidence type="ECO:0000259" key="5">
    <source>
        <dbReference type="PROSITE" id="PS50977"/>
    </source>
</evidence>
<proteinExistence type="predicted"/>
<dbReference type="SUPFAM" id="SSF48498">
    <property type="entry name" value="Tetracyclin repressor-like, C-terminal domain"/>
    <property type="match status" value="1"/>
</dbReference>
<dbReference type="PRINTS" id="PR00455">
    <property type="entry name" value="HTHTETR"/>
</dbReference>
<dbReference type="GO" id="GO:0003700">
    <property type="term" value="F:DNA-binding transcription factor activity"/>
    <property type="evidence" value="ECO:0007669"/>
    <property type="project" value="TreeGrafter"/>
</dbReference>
<dbReference type="InterPro" id="IPR050109">
    <property type="entry name" value="HTH-type_TetR-like_transc_reg"/>
</dbReference>
<comment type="caution">
    <text evidence="6">The sequence shown here is derived from an EMBL/GenBank/DDBJ whole genome shotgun (WGS) entry which is preliminary data.</text>
</comment>
<keyword evidence="1" id="KW-0805">Transcription regulation</keyword>
<accession>A0A383XRK2</accession>
<dbReference type="PROSITE" id="PS50977">
    <property type="entry name" value="HTH_TETR_2"/>
    <property type="match status" value="1"/>
</dbReference>
<dbReference type="EMBL" id="QEQK01000012">
    <property type="protein sequence ID" value="PWN55256.1"/>
    <property type="molecule type" value="Genomic_DNA"/>
</dbReference>
<keyword evidence="3" id="KW-0804">Transcription</keyword>
<dbReference type="GO" id="GO:0000976">
    <property type="term" value="F:transcription cis-regulatory region binding"/>
    <property type="evidence" value="ECO:0007669"/>
    <property type="project" value="TreeGrafter"/>
</dbReference>
<dbReference type="Gene3D" id="1.10.10.60">
    <property type="entry name" value="Homeodomain-like"/>
    <property type="match status" value="1"/>
</dbReference>
<dbReference type="Pfam" id="PF00440">
    <property type="entry name" value="TetR_N"/>
    <property type="match status" value="1"/>
</dbReference>
<dbReference type="InterPro" id="IPR036271">
    <property type="entry name" value="Tet_transcr_reg_TetR-rel_C_sf"/>
</dbReference>
<evidence type="ECO:0000256" key="3">
    <source>
        <dbReference type="ARBA" id="ARBA00023163"/>
    </source>
</evidence>
<dbReference type="InterPro" id="IPR009057">
    <property type="entry name" value="Homeodomain-like_sf"/>
</dbReference>
<dbReference type="OrthoDB" id="5293556at2"/>